<dbReference type="PANTHER" id="PTHR43877">
    <property type="entry name" value="AMINOALKYLPHOSPHONATE N-ACETYLTRANSFERASE-RELATED-RELATED"/>
    <property type="match status" value="1"/>
</dbReference>
<protein>
    <submittedName>
        <fullName evidence="4">GNAT family N-acetyltransferase</fullName>
    </submittedName>
</protein>
<dbReference type="InterPro" id="IPR000182">
    <property type="entry name" value="GNAT_dom"/>
</dbReference>
<sequence length="149" mass="16517">MLTITRTQATNPDFLRLVSALNADLAQRDGADHAFYAQFNSSASLTQVVVAYIDGQAAACGAIKPLSTDCMEVKRMYTAPEHRSKGLASAVLTELEQWARELSYASCRLETGKRQPEAIQLYQKNGYRQIPNYGQYAGVENSVCFEKEL</sequence>
<accession>A0AAJ5X0X3</accession>
<reference evidence="4" key="1">
    <citation type="submission" date="2023-03" db="EMBL/GenBank/DDBJ databases">
        <title>Andean soil-derived lignocellulolytic bacterial consortium as a source of novel taxa and putative plastic-active enzymes.</title>
        <authorList>
            <person name="Diaz-Garcia L."/>
            <person name="Chuvochina M."/>
            <person name="Feuerriegel G."/>
            <person name="Bunk B."/>
            <person name="Sproer C."/>
            <person name="Streit W.R."/>
            <person name="Rodriguez L.M."/>
            <person name="Overmann J."/>
            <person name="Jimenez D.J."/>
        </authorList>
    </citation>
    <scope>NUCLEOTIDE SEQUENCE</scope>
    <source>
        <strain evidence="4">MAG 7</strain>
    </source>
</reference>
<keyword evidence="2" id="KW-0012">Acyltransferase</keyword>
<dbReference type="GO" id="GO:0016747">
    <property type="term" value="F:acyltransferase activity, transferring groups other than amino-acyl groups"/>
    <property type="evidence" value="ECO:0007669"/>
    <property type="project" value="InterPro"/>
</dbReference>
<evidence type="ECO:0000256" key="2">
    <source>
        <dbReference type="ARBA" id="ARBA00023315"/>
    </source>
</evidence>
<dbReference type="Gene3D" id="3.40.630.30">
    <property type="match status" value="1"/>
</dbReference>
<dbReference type="CDD" id="cd04301">
    <property type="entry name" value="NAT_SF"/>
    <property type="match status" value="1"/>
</dbReference>
<dbReference type="InterPro" id="IPR050832">
    <property type="entry name" value="Bact_Acetyltransf"/>
</dbReference>
<proteinExistence type="predicted"/>
<evidence type="ECO:0000313" key="4">
    <source>
        <dbReference type="EMBL" id="WEK38055.1"/>
    </source>
</evidence>
<dbReference type="Proteomes" id="UP001220610">
    <property type="component" value="Chromosome"/>
</dbReference>
<dbReference type="PANTHER" id="PTHR43877:SF2">
    <property type="entry name" value="AMINOALKYLPHOSPHONATE N-ACETYLTRANSFERASE-RELATED"/>
    <property type="match status" value="1"/>
</dbReference>
<dbReference type="SUPFAM" id="SSF55729">
    <property type="entry name" value="Acyl-CoA N-acyltransferases (Nat)"/>
    <property type="match status" value="1"/>
</dbReference>
<dbReference type="EMBL" id="CP119311">
    <property type="protein sequence ID" value="WEK38055.1"/>
    <property type="molecule type" value="Genomic_DNA"/>
</dbReference>
<dbReference type="Pfam" id="PF00583">
    <property type="entry name" value="Acetyltransf_1"/>
    <property type="match status" value="1"/>
</dbReference>
<gene>
    <name evidence="4" type="ORF">P0Y53_11145</name>
</gene>
<feature type="domain" description="N-acetyltransferase" evidence="3">
    <location>
        <begin position="34"/>
        <end position="127"/>
    </location>
</feature>
<name>A0AAJ5X0X3_9BACT</name>
<organism evidence="4 5">
    <name type="scientific">Candidatus Pseudobacter hemicellulosilyticus</name>
    <dbReference type="NCBI Taxonomy" id="3121375"/>
    <lineage>
        <taxon>Bacteria</taxon>
        <taxon>Pseudomonadati</taxon>
        <taxon>Bacteroidota</taxon>
        <taxon>Chitinophagia</taxon>
        <taxon>Chitinophagales</taxon>
        <taxon>Chitinophagaceae</taxon>
        <taxon>Pseudobacter</taxon>
    </lineage>
</organism>
<dbReference type="InterPro" id="IPR016181">
    <property type="entry name" value="Acyl_CoA_acyltransferase"/>
</dbReference>
<keyword evidence="1" id="KW-0808">Transferase</keyword>
<evidence type="ECO:0000256" key="1">
    <source>
        <dbReference type="ARBA" id="ARBA00022679"/>
    </source>
</evidence>
<evidence type="ECO:0000313" key="5">
    <source>
        <dbReference type="Proteomes" id="UP001220610"/>
    </source>
</evidence>
<evidence type="ECO:0000259" key="3">
    <source>
        <dbReference type="Pfam" id="PF00583"/>
    </source>
</evidence>
<dbReference type="AlphaFoldDB" id="A0AAJ5X0X3"/>